<feature type="domain" description="Acyl-CoA oxidase/dehydrogenase middle" evidence="9">
    <location>
        <begin position="122"/>
        <end position="211"/>
    </location>
</feature>
<dbReference type="InterPro" id="IPR006091">
    <property type="entry name" value="Acyl-CoA_Oxase/DH_mid-dom"/>
</dbReference>
<dbReference type="Proteomes" id="UP000243904">
    <property type="component" value="Chromosome I"/>
</dbReference>
<reference evidence="12" key="1">
    <citation type="submission" date="2016-10" db="EMBL/GenBank/DDBJ databases">
        <authorList>
            <person name="Varghese N."/>
            <person name="Submissions S."/>
        </authorList>
    </citation>
    <scope>NUCLEOTIDE SEQUENCE [LARGE SCALE GENOMIC DNA]</scope>
    <source>
        <strain evidence="12">GAS369</strain>
    </source>
</reference>
<dbReference type="InterPro" id="IPR046373">
    <property type="entry name" value="Acyl-CoA_Oxase/DH_mid-dom_sf"/>
</dbReference>
<dbReference type="CDD" id="cd00567">
    <property type="entry name" value="ACAD"/>
    <property type="match status" value="1"/>
</dbReference>
<evidence type="ECO:0000259" key="8">
    <source>
        <dbReference type="Pfam" id="PF00441"/>
    </source>
</evidence>
<evidence type="ECO:0000313" key="12">
    <source>
        <dbReference type="Proteomes" id="UP000243904"/>
    </source>
</evidence>
<comment type="similarity">
    <text evidence="2 6">Belongs to the acyl-CoA dehydrogenase family.</text>
</comment>
<dbReference type="GO" id="GO:0003995">
    <property type="term" value="F:acyl-CoA dehydrogenase activity"/>
    <property type="evidence" value="ECO:0007669"/>
    <property type="project" value="TreeGrafter"/>
</dbReference>
<dbReference type="Gene3D" id="1.20.140.10">
    <property type="entry name" value="Butyryl-CoA Dehydrogenase, subunit A, domain 3"/>
    <property type="match status" value="1"/>
</dbReference>
<dbReference type="AlphaFoldDB" id="A0A1H1X800"/>
<dbReference type="InterPro" id="IPR037069">
    <property type="entry name" value="AcylCoA_DH/ox_N_sf"/>
</dbReference>
<accession>A0A1H1X800</accession>
<sequence length="397" mass="43496">MDIRFTEEQELLRGSIQRLLRDQYDFDARREIIATDAGWSRKHWNAFAELGLCAAPFQESSGGLGGGLLSTMIVMQEFGRNLVVEPYFETVALAGGLIEEAGSQAQRDAFLPQIMAGEEIWALAWAEGRSRYDLNNVTSTARRHGDSYVLSGTKAAVIGAPWADKLIVSARTSRGPRDRSGVSLFVVDRQSANLHLQSFKTIDGRRAAEITLMNVHVPADQLLGMEGEGVTALEACRDRAIAALCAEAVGAMSQLNSATLEYSKMRKQFGVALGSFQVLQHRMVDMFIALEESISLTQHLNLSLVKRDPHVSKLASGAKSKVGSAARFVAEQAIQLHGGMGMSDELNVGHYFKRIASINVQFGDPTYHLMRYAQQNDSQNDSDVSSEAAFDVASNHR</sequence>
<dbReference type="SUPFAM" id="SSF56645">
    <property type="entry name" value="Acyl-CoA dehydrogenase NM domain-like"/>
    <property type="match status" value="1"/>
</dbReference>
<evidence type="ECO:0000259" key="10">
    <source>
        <dbReference type="Pfam" id="PF02771"/>
    </source>
</evidence>
<feature type="compositionally biased region" description="Low complexity" evidence="7">
    <location>
        <begin position="377"/>
        <end position="386"/>
    </location>
</feature>
<dbReference type="PANTHER" id="PTHR43884">
    <property type="entry name" value="ACYL-COA DEHYDROGENASE"/>
    <property type="match status" value="1"/>
</dbReference>
<dbReference type="InterPro" id="IPR009075">
    <property type="entry name" value="AcylCo_DH/oxidase_C"/>
</dbReference>
<dbReference type="Pfam" id="PF02771">
    <property type="entry name" value="Acyl-CoA_dh_N"/>
    <property type="match status" value="1"/>
</dbReference>
<organism evidence="11 12">
    <name type="scientific">Bradyrhizobium canariense</name>
    <dbReference type="NCBI Taxonomy" id="255045"/>
    <lineage>
        <taxon>Bacteria</taxon>
        <taxon>Pseudomonadati</taxon>
        <taxon>Pseudomonadota</taxon>
        <taxon>Alphaproteobacteria</taxon>
        <taxon>Hyphomicrobiales</taxon>
        <taxon>Nitrobacteraceae</taxon>
        <taxon>Bradyrhizobium</taxon>
    </lineage>
</organism>
<evidence type="ECO:0000256" key="6">
    <source>
        <dbReference type="RuleBase" id="RU362125"/>
    </source>
</evidence>
<keyword evidence="12" id="KW-1185">Reference proteome</keyword>
<feature type="region of interest" description="Disordered" evidence="7">
    <location>
        <begin position="377"/>
        <end position="397"/>
    </location>
</feature>
<keyword evidence="3 6" id="KW-0285">Flavoprotein</keyword>
<evidence type="ECO:0008006" key="13">
    <source>
        <dbReference type="Google" id="ProtNLM"/>
    </source>
</evidence>
<evidence type="ECO:0000313" key="11">
    <source>
        <dbReference type="EMBL" id="SDT04709.1"/>
    </source>
</evidence>
<dbReference type="Pfam" id="PF00441">
    <property type="entry name" value="Acyl-CoA_dh_1"/>
    <property type="match status" value="1"/>
</dbReference>
<comment type="cofactor">
    <cofactor evidence="1 6">
        <name>FAD</name>
        <dbReference type="ChEBI" id="CHEBI:57692"/>
    </cofactor>
</comment>
<feature type="domain" description="Acyl-CoA dehydrogenase/oxidase C-terminal" evidence="8">
    <location>
        <begin position="242"/>
        <end position="364"/>
    </location>
</feature>
<dbReference type="InterPro" id="IPR036250">
    <property type="entry name" value="AcylCo_DH-like_C"/>
</dbReference>
<feature type="domain" description="Acyl-CoA dehydrogenase/oxidase N-terminal" evidence="10">
    <location>
        <begin position="6"/>
        <end position="118"/>
    </location>
</feature>
<protein>
    <recommendedName>
        <fullName evidence="13">Pimeloyl-CoA dehydrogenase small subunit</fullName>
    </recommendedName>
</protein>
<gene>
    <name evidence="11" type="ORF">SAMN05444158_4174</name>
</gene>
<dbReference type="SUPFAM" id="SSF47203">
    <property type="entry name" value="Acyl-CoA dehydrogenase C-terminal domain-like"/>
    <property type="match status" value="1"/>
</dbReference>
<keyword evidence="4 6" id="KW-0274">FAD</keyword>
<evidence type="ECO:0000256" key="1">
    <source>
        <dbReference type="ARBA" id="ARBA00001974"/>
    </source>
</evidence>
<dbReference type="GO" id="GO:0050660">
    <property type="term" value="F:flavin adenine dinucleotide binding"/>
    <property type="evidence" value="ECO:0007669"/>
    <property type="project" value="InterPro"/>
</dbReference>
<dbReference type="Gene3D" id="1.10.540.10">
    <property type="entry name" value="Acyl-CoA dehydrogenase/oxidase, N-terminal domain"/>
    <property type="match status" value="1"/>
</dbReference>
<evidence type="ECO:0000256" key="5">
    <source>
        <dbReference type="ARBA" id="ARBA00023002"/>
    </source>
</evidence>
<dbReference type="PANTHER" id="PTHR43884:SF20">
    <property type="entry name" value="ACYL-COA DEHYDROGENASE FADE28"/>
    <property type="match status" value="1"/>
</dbReference>
<evidence type="ECO:0000259" key="9">
    <source>
        <dbReference type="Pfam" id="PF02770"/>
    </source>
</evidence>
<proteinExistence type="inferred from homology"/>
<dbReference type="Pfam" id="PF02770">
    <property type="entry name" value="Acyl-CoA_dh_M"/>
    <property type="match status" value="1"/>
</dbReference>
<name>A0A1H1X800_9BRAD</name>
<dbReference type="Gene3D" id="2.40.110.10">
    <property type="entry name" value="Butyryl-CoA Dehydrogenase, subunit A, domain 2"/>
    <property type="match status" value="1"/>
</dbReference>
<dbReference type="RefSeq" id="WP_146688616.1">
    <property type="nucleotide sequence ID" value="NZ_LT629750.1"/>
</dbReference>
<dbReference type="InterPro" id="IPR013786">
    <property type="entry name" value="AcylCoA_DH/ox_N"/>
</dbReference>
<evidence type="ECO:0000256" key="2">
    <source>
        <dbReference type="ARBA" id="ARBA00009347"/>
    </source>
</evidence>
<evidence type="ECO:0000256" key="4">
    <source>
        <dbReference type="ARBA" id="ARBA00022827"/>
    </source>
</evidence>
<evidence type="ECO:0000256" key="3">
    <source>
        <dbReference type="ARBA" id="ARBA00022630"/>
    </source>
</evidence>
<dbReference type="InterPro" id="IPR009100">
    <property type="entry name" value="AcylCoA_DH/oxidase_NM_dom_sf"/>
</dbReference>
<evidence type="ECO:0000256" key="7">
    <source>
        <dbReference type="SAM" id="MobiDB-lite"/>
    </source>
</evidence>
<dbReference type="EMBL" id="LT629750">
    <property type="protein sequence ID" value="SDT04709.1"/>
    <property type="molecule type" value="Genomic_DNA"/>
</dbReference>
<keyword evidence="5 6" id="KW-0560">Oxidoreductase</keyword>